<evidence type="ECO:0000256" key="1">
    <source>
        <dbReference type="SAM" id="Coils"/>
    </source>
</evidence>
<organism evidence="3 4">
    <name type="scientific">Rhodoplanes tepidamans</name>
    <name type="common">Rhodoplanes cryptolactis</name>
    <dbReference type="NCBI Taxonomy" id="200616"/>
    <lineage>
        <taxon>Bacteria</taxon>
        <taxon>Pseudomonadati</taxon>
        <taxon>Pseudomonadota</taxon>
        <taxon>Alphaproteobacteria</taxon>
        <taxon>Hyphomicrobiales</taxon>
        <taxon>Nitrobacteraceae</taxon>
        <taxon>Rhodoplanes</taxon>
    </lineage>
</organism>
<reference evidence="3" key="2">
    <citation type="submission" date="2023-02" db="EMBL/GenBank/DDBJ databases">
        <authorList>
            <person name="Rayyan A."/>
            <person name="Meyer T."/>
            <person name="Kyndt J.A."/>
        </authorList>
    </citation>
    <scope>NUCLEOTIDE SEQUENCE</scope>
    <source>
        <strain evidence="3">DSM 9987</strain>
    </source>
</reference>
<dbReference type="EMBL" id="JAQQLI010000022">
    <property type="protein sequence ID" value="MDC7787024.1"/>
    <property type="molecule type" value="Genomic_DNA"/>
</dbReference>
<accession>A0ABT5JCN3</accession>
<dbReference type="Gene3D" id="1.10.287.1490">
    <property type="match status" value="1"/>
</dbReference>
<name>A0ABT5JCN3_RHOTP</name>
<feature type="coiled-coil region" evidence="1">
    <location>
        <begin position="25"/>
        <end position="80"/>
    </location>
</feature>
<feature type="signal peptide" evidence="2">
    <location>
        <begin position="1"/>
        <end position="21"/>
    </location>
</feature>
<gene>
    <name evidence="3" type="ORF">PQJ73_15125</name>
</gene>
<keyword evidence="2" id="KW-0732">Signal</keyword>
<proteinExistence type="predicted"/>
<feature type="chain" id="PRO_5045879570" description="DNA repair protein" evidence="2">
    <location>
        <begin position="22"/>
        <end position="196"/>
    </location>
</feature>
<evidence type="ECO:0008006" key="5">
    <source>
        <dbReference type="Google" id="ProtNLM"/>
    </source>
</evidence>
<sequence length="196" mass="21811">MVRLVLISAVAALAFAGPAQAQSETDRLREALRSATAQTRMLEDQRTQLQARLAEADRARTALQGQVDQLKGQLKEVEVAHRTAVETFNQKLEERNEVLERWKSAYAEAATVARTKDAERAKFEGESNACKVRAKSCEGKNKELVKIGQELMRAYEGVTIGDIVGGREPMFGLRRVDVQNLLQDYGGKIREQKVAP</sequence>
<keyword evidence="1" id="KW-0175">Coiled coil</keyword>
<dbReference type="Proteomes" id="UP001165652">
    <property type="component" value="Unassembled WGS sequence"/>
</dbReference>
<reference evidence="3" key="1">
    <citation type="journal article" date="2023" name="Microbiol Resour">
        <title>Genome Sequences of Rhodoplanes serenus and Two Thermotolerant Strains, Rhodoplanes tepidamans and 'Rhodoplanes cryptolactis,' Further Refine the Genus.</title>
        <authorList>
            <person name="Rayyan A.A."/>
            <person name="Kyndt J.A."/>
        </authorList>
    </citation>
    <scope>NUCLEOTIDE SEQUENCE</scope>
    <source>
        <strain evidence="3">DSM 9987</strain>
    </source>
</reference>
<comment type="caution">
    <text evidence="3">The sequence shown here is derived from an EMBL/GenBank/DDBJ whole genome shotgun (WGS) entry which is preliminary data.</text>
</comment>
<keyword evidence="4" id="KW-1185">Reference proteome</keyword>
<evidence type="ECO:0000313" key="4">
    <source>
        <dbReference type="Proteomes" id="UP001165652"/>
    </source>
</evidence>
<evidence type="ECO:0000313" key="3">
    <source>
        <dbReference type="EMBL" id="MDC7787024.1"/>
    </source>
</evidence>
<protein>
    <recommendedName>
        <fullName evidence="5">DNA repair protein</fullName>
    </recommendedName>
</protein>
<evidence type="ECO:0000256" key="2">
    <source>
        <dbReference type="SAM" id="SignalP"/>
    </source>
</evidence>
<dbReference type="RefSeq" id="WP_272777866.1">
    <property type="nucleotide sequence ID" value="NZ_JAQQLI010000022.1"/>
</dbReference>